<dbReference type="InterPro" id="IPR014001">
    <property type="entry name" value="Helicase_ATP-bd"/>
</dbReference>
<evidence type="ECO:0000256" key="5">
    <source>
        <dbReference type="ARBA" id="ARBA00022840"/>
    </source>
</evidence>
<dbReference type="GO" id="GO:0006281">
    <property type="term" value="P:DNA repair"/>
    <property type="evidence" value="ECO:0007669"/>
    <property type="project" value="UniProtKB-KW"/>
</dbReference>
<dbReference type="InterPro" id="IPR027417">
    <property type="entry name" value="P-loop_NTPase"/>
</dbReference>
<keyword evidence="7" id="KW-0234">DNA repair</keyword>
<evidence type="ECO:0000256" key="1">
    <source>
        <dbReference type="ARBA" id="ARBA00022741"/>
    </source>
</evidence>
<dbReference type="InterPro" id="IPR011545">
    <property type="entry name" value="DEAD/DEAH_box_helicase_dom"/>
</dbReference>
<dbReference type="SMART" id="SM00487">
    <property type="entry name" value="DEXDc"/>
    <property type="match status" value="1"/>
</dbReference>
<dbReference type="Pfam" id="PF00271">
    <property type="entry name" value="Helicase_C"/>
    <property type="match status" value="1"/>
</dbReference>
<evidence type="ECO:0000256" key="7">
    <source>
        <dbReference type="ARBA" id="ARBA00023204"/>
    </source>
</evidence>
<dbReference type="InterPro" id="IPR045562">
    <property type="entry name" value="RecG_dom3_C"/>
</dbReference>
<reference evidence="11" key="1">
    <citation type="journal article" date="2020" name="mSystems">
        <title>Genome- and Community-Level Interaction Insights into Carbon Utilization and Element Cycling Functions of Hydrothermarchaeota in Hydrothermal Sediment.</title>
        <authorList>
            <person name="Zhou Z."/>
            <person name="Liu Y."/>
            <person name="Xu W."/>
            <person name="Pan J."/>
            <person name="Luo Z.H."/>
            <person name="Li M."/>
        </authorList>
    </citation>
    <scope>NUCLEOTIDE SEQUENCE [LARGE SCALE GENOMIC DNA]</scope>
    <source>
        <strain evidence="11">SpSt-1042</strain>
    </source>
</reference>
<dbReference type="SUPFAM" id="SSF50249">
    <property type="entry name" value="Nucleic acid-binding proteins"/>
    <property type="match status" value="1"/>
</dbReference>
<dbReference type="SMART" id="SM00490">
    <property type="entry name" value="HELICc"/>
    <property type="match status" value="1"/>
</dbReference>
<dbReference type="PROSITE" id="PS51194">
    <property type="entry name" value="HELICASE_CTER"/>
    <property type="match status" value="1"/>
</dbReference>
<keyword evidence="1" id="KW-0547">Nucleotide-binding</keyword>
<dbReference type="Pfam" id="PF19833">
    <property type="entry name" value="RecG_dom3_C"/>
    <property type="match status" value="1"/>
</dbReference>
<evidence type="ECO:0000313" key="11">
    <source>
        <dbReference type="EMBL" id="HHR92119.1"/>
    </source>
</evidence>
<dbReference type="InterPro" id="IPR047112">
    <property type="entry name" value="RecG/Mfd"/>
</dbReference>
<dbReference type="AlphaFoldDB" id="A0A7C5Z391"/>
<dbReference type="EMBL" id="DRVY01000038">
    <property type="protein sequence ID" value="HHR92119.1"/>
    <property type="molecule type" value="Genomic_DNA"/>
</dbReference>
<keyword evidence="5" id="KW-0067">ATP-binding</keyword>
<sequence length="677" mass="77979">MNESNFKNQIDLSSSVTILPHIGAIYGKKLLKLGISTVKDLIYHFPLRYEDTRTITPIKDIYADPTKIWTIKGYVKDITNTKTKTGKIVTIALIDDRTAKAQAMWFNQPFLISSIRKNSDIILSGKTIFYRSKLTFYSPQYEIVYKGRNIHLGVISPVYPLTEGISQKWMRRRIKYVVDQIDKGIYIEETLPLYVRNKYRLPLLKDAIKMIHTPQTYEDVLIAKRRLGFEEIFWIMVNWLKRKINFKRKKAYQITIDRNLHNLFLNSLQFTPTKSQLKAIEDVYSDISKDIPMDRLISGEVGSGKTLVAVAGAIQVASSKKGVVIMTPTTILAQQHYKTVKKLLKNFNIKVSLLIGDSKREDKEEALESDVIIGTQALLYHLDRLKNIALVVIDEEHRFGVEQRDTIVREMGKIPFIYTPHRLTLTATPIPRTMALVFFGDQDLSTLKELPRGRKKVITKYISPQKISSLYEWIKKYLNNKKRRFFIVCPLIEESEKLQTKALETEYEKLKKVFSNYKIDKLHGKMKEQEKIEVIEKFREGETQILICTPVIEVGIDIPTANGILIEGAERFGLSQLHQLRGRVGRGEEQAYCFVSTENQSIQTIKRMKYFCEINNGFKLAEYDLENRGPGEIYGKKQSGMPNLKVASLTDTSLIKEAKEAAIYYLKKEEKSSAVIC</sequence>
<accession>A0A7C5Z391</accession>
<comment type="caution">
    <text evidence="11">The sequence shown here is derived from an EMBL/GenBank/DDBJ whole genome shotgun (WGS) entry which is preliminary data.</text>
</comment>
<organism evidence="11">
    <name type="scientific">candidate division CPR3 bacterium</name>
    <dbReference type="NCBI Taxonomy" id="2268181"/>
    <lineage>
        <taxon>Bacteria</taxon>
        <taxon>Bacteria division CPR3</taxon>
    </lineage>
</organism>
<feature type="domain" description="Helicase ATP-binding" evidence="9">
    <location>
        <begin position="286"/>
        <end position="447"/>
    </location>
</feature>
<evidence type="ECO:0000259" key="9">
    <source>
        <dbReference type="PROSITE" id="PS51192"/>
    </source>
</evidence>
<dbReference type="Gene3D" id="3.40.50.300">
    <property type="entry name" value="P-loop containing nucleotide triphosphate hydrolases"/>
    <property type="match status" value="2"/>
</dbReference>
<protein>
    <recommendedName>
        <fullName evidence="8">Probable DNA 3'-5' helicase RecG</fullName>
    </recommendedName>
</protein>
<evidence type="ECO:0000256" key="6">
    <source>
        <dbReference type="ARBA" id="ARBA00023125"/>
    </source>
</evidence>
<dbReference type="PROSITE" id="PS51192">
    <property type="entry name" value="HELICASE_ATP_BIND_1"/>
    <property type="match status" value="1"/>
</dbReference>
<dbReference type="Pfam" id="PF00270">
    <property type="entry name" value="DEAD"/>
    <property type="match status" value="1"/>
</dbReference>
<dbReference type="InterPro" id="IPR001650">
    <property type="entry name" value="Helicase_C-like"/>
</dbReference>
<evidence type="ECO:0000259" key="10">
    <source>
        <dbReference type="PROSITE" id="PS51194"/>
    </source>
</evidence>
<dbReference type="InterPro" id="IPR012340">
    <property type="entry name" value="NA-bd_OB-fold"/>
</dbReference>
<dbReference type="InterPro" id="IPR033454">
    <property type="entry name" value="RecG_wedge"/>
</dbReference>
<feature type="domain" description="Helicase C-terminal" evidence="10">
    <location>
        <begin position="466"/>
        <end position="626"/>
    </location>
</feature>
<evidence type="ECO:0000256" key="2">
    <source>
        <dbReference type="ARBA" id="ARBA00022763"/>
    </source>
</evidence>
<evidence type="ECO:0000256" key="8">
    <source>
        <dbReference type="ARBA" id="ARBA00049819"/>
    </source>
</evidence>
<dbReference type="PANTHER" id="PTHR47964">
    <property type="entry name" value="ATP-DEPENDENT DNA HELICASE HOMOLOG RECG, CHLOROPLASTIC"/>
    <property type="match status" value="1"/>
</dbReference>
<keyword evidence="2" id="KW-0227">DNA damage</keyword>
<dbReference type="CDD" id="cd04488">
    <property type="entry name" value="RecG_wedge_OBF"/>
    <property type="match status" value="1"/>
</dbReference>
<name>A0A7C5Z391_UNCC3</name>
<dbReference type="GO" id="GO:0003677">
    <property type="term" value="F:DNA binding"/>
    <property type="evidence" value="ECO:0007669"/>
    <property type="project" value="UniProtKB-KW"/>
</dbReference>
<dbReference type="Pfam" id="PF17191">
    <property type="entry name" value="RecG_wedge"/>
    <property type="match status" value="1"/>
</dbReference>
<keyword evidence="4 11" id="KW-0347">Helicase</keyword>
<evidence type="ECO:0000256" key="4">
    <source>
        <dbReference type="ARBA" id="ARBA00022806"/>
    </source>
</evidence>
<dbReference type="SUPFAM" id="SSF52540">
    <property type="entry name" value="P-loop containing nucleoside triphosphate hydrolases"/>
    <property type="match status" value="2"/>
</dbReference>
<dbReference type="GO" id="GO:0003678">
    <property type="term" value="F:DNA helicase activity"/>
    <property type="evidence" value="ECO:0007669"/>
    <property type="project" value="TreeGrafter"/>
</dbReference>
<dbReference type="Gene3D" id="2.40.50.140">
    <property type="entry name" value="Nucleic acid-binding proteins"/>
    <property type="match status" value="1"/>
</dbReference>
<proteinExistence type="predicted"/>
<dbReference type="GO" id="GO:0016787">
    <property type="term" value="F:hydrolase activity"/>
    <property type="evidence" value="ECO:0007669"/>
    <property type="project" value="UniProtKB-KW"/>
</dbReference>
<keyword evidence="6" id="KW-0238">DNA-binding</keyword>
<keyword evidence="3" id="KW-0378">Hydrolase</keyword>
<dbReference type="GO" id="GO:0005524">
    <property type="term" value="F:ATP binding"/>
    <property type="evidence" value="ECO:0007669"/>
    <property type="project" value="UniProtKB-KW"/>
</dbReference>
<gene>
    <name evidence="11" type="ORF">ENL96_01215</name>
</gene>
<dbReference type="PANTHER" id="PTHR47964:SF1">
    <property type="entry name" value="ATP-DEPENDENT DNA HELICASE HOMOLOG RECG, CHLOROPLASTIC"/>
    <property type="match status" value="1"/>
</dbReference>
<evidence type="ECO:0000256" key="3">
    <source>
        <dbReference type="ARBA" id="ARBA00022801"/>
    </source>
</evidence>